<dbReference type="InterPro" id="IPR017871">
    <property type="entry name" value="ABC_transporter-like_CS"/>
</dbReference>
<feature type="transmembrane region" description="Helical" evidence="7">
    <location>
        <begin position="174"/>
        <end position="193"/>
    </location>
</feature>
<evidence type="ECO:0000313" key="10">
    <source>
        <dbReference type="EMBL" id="AGA59345.1"/>
    </source>
</evidence>
<evidence type="ECO:0000256" key="4">
    <source>
        <dbReference type="ARBA" id="ARBA00022840"/>
    </source>
</evidence>
<reference evidence="11" key="1">
    <citation type="submission" date="2012-01" db="EMBL/GenBank/DDBJ databases">
        <title>Complete sequence of chromosome of Thermobacillus composti KWC4.</title>
        <authorList>
            <person name="Lucas S."/>
            <person name="Han J."/>
            <person name="Lapidus A."/>
            <person name="Cheng J.-F."/>
            <person name="Goodwin L."/>
            <person name="Pitluck S."/>
            <person name="Peters L."/>
            <person name="Ovchinnikova G."/>
            <person name="Teshima H."/>
            <person name="Detter J.C."/>
            <person name="Han C."/>
            <person name="Tapia R."/>
            <person name="Land M."/>
            <person name="Hauser L."/>
            <person name="Kyrpides N."/>
            <person name="Ivanova N."/>
            <person name="Pagani I."/>
            <person name="Anderson I."/>
            <person name="Woyke T."/>
        </authorList>
    </citation>
    <scope>NUCLEOTIDE SEQUENCE [LARGE SCALE GENOMIC DNA]</scope>
    <source>
        <strain evidence="11">DSM 18247 / JCM 13945 / KWC4</strain>
    </source>
</reference>
<dbReference type="KEGG" id="tco:Theco_3293"/>
<dbReference type="AlphaFoldDB" id="L0EJI2"/>
<dbReference type="EMBL" id="CP003255">
    <property type="protein sequence ID" value="AGA59345.1"/>
    <property type="molecule type" value="Genomic_DNA"/>
</dbReference>
<organism evidence="10 11">
    <name type="scientific">Thermobacillus composti (strain DSM 18247 / JCM 13945 / KWC4)</name>
    <dbReference type="NCBI Taxonomy" id="717605"/>
    <lineage>
        <taxon>Bacteria</taxon>
        <taxon>Bacillati</taxon>
        <taxon>Bacillota</taxon>
        <taxon>Bacilli</taxon>
        <taxon>Bacillales</taxon>
        <taxon>Paenibacillaceae</taxon>
        <taxon>Thermobacillus</taxon>
    </lineage>
</organism>
<dbReference type="InterPro" id="IPR003593">
    <property type="entry name" value="AAA+_ATPase"/>
</dbReference>
<evidence type="ECO:0000256" key="1">
    <source>
        <dbReference type="ARBA" id="ARBA00004651"/>
    </source>
</evidence>
<dbReference type="Proteomes" id="UP000010795">
    <property type="component" value="Chromosome"/>
</dbReference>
<dbReference type="GO" id="GO:0005886">
    <property type="term" value="C:plasma membrane"/>
    <property type="evidence" value="ECO:0007669"/>
    <property type="project" value="UniProtKB-SubCell"/>
</dbReference>
<dbReference type="PROSITE" id="PS50929">
    <property type="entry name" value="ABC_TM1F"/>
    <property type="match status" value="1"/>
</dbReference>
<dbReference type="GO" id="GO:0015421">
    <property type="term" value="F:ABC-type oligopeptide transporter activity"/>
    <property type="evidence" value="ECO:0007669"/>
    <property type="project" value="TreeGrafter"/>
</dbReference>
<evidence type="ECO:0000256" key="7">
    <source>
        <dbReference type="SAM" id="Phobius"/>
    </source>
</evidence>
<dbReference type="SUPFAM" id="SSF52540">
    <property type="entry name" value="P-loop containing nucleoside triphosphate hydrolases"/>
    <property type="match status" value="1"/>
</dbReference>
<dbReference type="eggNOG" id="COG1132">
    <property type="taxonomic scope" value="Bacteria"/>
</dbReference>
<dbReference type="Gene3D" id="3.40.50.300">
    <property type="entry name" value="P-loop containing nucleotide triphosphate hydrolases"/>
    <property type="match status" value="1"/>
</dbReference>
<keyword evidence="6 7" id="KW-0472">Membrane</keyword>
<gene>
    <name evidence="10" type="ordered locus">Theco_3293</name>
</gene>
<evidence type="ECO:0000256" key="5">
    <source>
        <dbReference type="ARBA" id="ARBA00022989"/>
    </source>
</evidence>
<keyword evidence="3" id="KW-0547">Nucleotide-binding</keyword>
<dbReference type="GO" id="GO:0016887">
    <property type="term" value="F:ATP hydrolysis activity"/>
    <property type="evidence" value="ECO:0007669"/>
    <property type="project" value="InterPro"/>
</dbReference>
<dbReference type="PROSITE" id="PS00211">
    <property type="entry name" value="ABC_TRANSPORTER_1"/>
    <property type="match status" value="1"/>
</dbReference>
<dbReference type="InterPro" id="IPR027417">
    <property type="entry name" value="P-loop_NTPase"/>
</dbReference>
<evidence type="ECO:0000313" key="11">
    <source>
        <dbReference type="Proteomes" id="UP000010795"/>
    </source>
</evidence>
<dbReference type="HOGENOM" id="CLU_000604_84_3_9"/>
<feature type="transmembrane region" description="Helical" evidence="7">
    <location>
        <begin position="72"/>
        <end position="93"/>
    </location>
</feature>
<evidence type="ECO:0000256" key="3">
    <source>
        <dbReference type="ARBA" id="ARBA00022741"/>
    </source>
</evidence>
<keyword evidence="4" id="KW-0067">ATP-binding</keyword>
<feature type="domain" description="ABC transmembrane type-1" evidence="9">
    <location>
        <begin position="32"/>
        <end position="320"/>
    </location>
</feature>
<feature type="domain" description="ABC transporter" evidence="8">
    <location>
        <begin position="358"/>
        <end position="598"/>
    </location>
</feature>
<dbReference type="Gene3D" id="1.20.1560.10">
    <property type="entry name" value="ABC transporter type 1, transmembrane domain"/>
    <property type="match status" value="1"/>
</dbReference>
<dbReference type="PANTHER" id="PTHR43394:SF1">
    <property type="entry name" value="ATP-BINDING CASSETTE SUB-FAMILY B MEMBER 10, MITOCHONDRIAL"/>
    <property type="match status" value="1"/>
</dbReference>
<dbReference type="STRING" id="717605.Theco_3293"/>
<dbReference type="PROSITE" id="PS50893">
    <property type="entry name" value="ABC_TRANSPORTER_2"/>
    <property type="match status" value="1"/>
</dbReference>
<comment type="subcellular location">
    <subcellularLocation>
        <location evidence="1">Cell membrane</location>
        <topology evidence="1">Multi-pass membrane protein</topology>
    </subcellularLocation>
</comment>
<dbReference type="GO" id="GO:0005524">
    <property type="term" value="F:ATP binding"/>
    <property type="evidence" value="ECO:0007669"/>
    <property type="project" value="UniProtKB-KW"/>
</dbReference>
<sequence>MSALMSNKHFMTAQALKRTVLLTWHSSPWLFLLLLLLKIASAIAPSIQIYFTKVLTDTVSAVLAGSNPVKSVLPYLACIFIIGLVSVAMELAAQYITLLLQQKTGCTMETLLARKSVSIPLSRLDQAIYYDQLQRARSTISYSGSRVVDQLFSAGQSILTLISFIVLLSHFNGLLTLAMLLVVLPALLVNVKIGQWKFVLLRFQTPFTRRLQYLFDLLTNRASAKEIRIYNLGQTLMQEWSSIYWKNASEQRKVELRSIKARTALESMQSLLGFLFALYAVWICAGKGLTIGHYVAIYQVLVSAQNQWKMLAFYLSSLYEDALIMNEFYVFLDTEDTETDLRSPVSMHKFNGHLMQGIAVKNLSFRYPTSPAPVLKNITFTIKPNQTVAIVGENGSGKSTLVNCLIGLYRNYAGRIEYDGVELKEIDPSSFHEQVAVVFQDFLRFQSTPKENIGYGDVNRLSDFAAMETAAARSGASEVIDSLPARFDTLLGPAFEGGTELSVGQWQKLALARSFFKNSPIIVLDEPTASMDPLAEEALFRKFAELSEGKMTFLISHRLGSCRIADHILVLKDGELVEQGNHDELLKLGGEYSRMYRAQAEWYK</sequence>
<keyword evidence="2 7" id="KW-0812">Transmembrane</keyword>
<dbReference type="InterPro" id="IPR039421">
    <property type="entry name" value="Type_1_exporter"/>
</dbReference>
<keyword evidence="5 7" id="KW-1133">Transmembrane helix</keyword>
<accession>L0EJI2</accession>
<protein>
    <submittedName>
        <fullName evidence="10">ABC-type multidrug transport system, ATPase and permease component</fullName>
    </submittedName>
</protein>
<name>L0EJI2_THECK</name>
<evidence type="ECO:0000256" key="6">
    <source>
        <dbReference type="ARBA" id="ARBA00023136"/>
    </source>
</evidence>
<dbReference type="SMART" id="SM00382">
    <property type="entry name" value="AAA"/>
    <property type="match status" value="1"/>
</dbReference>
<dbReference type="InterPro" id="IPR011527">
    <property type="entry name" value="ABC1_TM_dom"/>
</dbReference>
<keyword evidence="11" id="KW-1185">Reference proteome</keyword>
<dbReference type="RefSeq" id="WP_015256076.1">
    <property type="nucleotide sequence ID" value="NC_019897.1"/>
</dbReference>
<feature type="transmembrane region" description="Helical" evidence="7">
    <location>
        <begin position="271"/>
        <end position="296"/>
    </location>
</feature>
<feature type="transmembrane region" description="Helical" evidence="7">
    <location>
        <begin position="147"/>
        <end position="168"/>
    </location>
</feature>
<proteinExistence type="predicted"/>
<evidence type="ECO:0000259" key="8">
    <source>
        <dbReference type="PROSITE" id="PS50893"/>
    </source>
</evidence>
<evidence type="ECO:0000256" key="2">
    <source>
        <dbReference type="ARBA" id="ARBA00022692"/>
    </source>
</evidence>
<evidence type="ECO:0000259" key="9">
    <source>
        <dbReference type="PROSITE" id="PS50929"/>
    </source>
</evidence>
<dbReference type="InterPro" id="IPR003439">
    <property type="entry name" value="ABC_transporter-like_ATP-bd"/>
</dbReference>
<dbReference type="Pfam" id="PF00005">
    <property type="entry name" value="ABC_tran"/>
    <property type="match status" value="1"/>
</dbReference>
<dbReference type="InterPro" id="IPR036640">
    <property type="entry name" value="ABC1_TM_sf"/>
</dbReference>
<dbReference type="PANTHER" id="PTHR43394">
    <property type="entry name" value="ATP-DEPENDENT PERMEASE MDL1, MITOCHONDRIAL"/>
    <property type="match status" value="1"/>
</dbReference>
<dbReference type="SUPFAM" id="SSF90123">
    <property type="entry name" value="ABC transporter transmembrane region"/>
    <property type="match status" value="1"/>
</dbReference>